<protein>
    <submittedName>
        <fullName evidence="2">MBL fold metallo-hydrolase</fullName>
    </submittedName>
</protein>
<evidence type="ECO:0000313" key="3">
    <source>
        <dbReference type="Proteomes" id="UP001196870"/>
    </source>
</evidence>
<evidence type="ECO:0000313" key="2">
    <source>
        <dbReference type="EMBL" id="MBR0663479.1"/>
    </source>
</evidence>
<organism evidence="2 3">
    <name type="scientific">Plastoroseomonas hellenica</name>
    <dbReference type="NCBI Taxonomy" id="2687306"/>
    <lineage>
        <taxon>Bacteria</taxon>
        <taxon>Pseudomonadati</taxon>
        <taxon>Pseudomonadota</taxon>
        <taxon>Alphaproteobacteria</taxon>
        <taxon>Acetobacterales</taxon>
        <taxon>Acetobacteraceae</taxon>
        <taxon>Plastoroseomonas</taxon>
    </lineage>
</organism>
<dbReference type="EMBL" id="JAAGBB010000003">
    <property type="protein sequence ID" value="MBR0663479.1"/>
    <property type="molecule type" value="Genomic_DNA"/>
</dbReference>
<dbReference type="SUPFAM" id="SSF56281">
    <property type="entry name" value="Metallo-hydrolase/oxidoreductase"/>
    <property type="match status" value="1"/>
</dbReference>
<accession>A0ABS5ET64</accession>
<evidence type="ECO:0000259" key="1">
    <source>
        <dbReference type="SMART" id="SM00849"/>
    </source>
</evidence>
<sequence>MDAFICTACGTQHAPSEVPPAACAICEDERQYVPPSGQGWTTLARLGRSHMATFRQEAGLLGIGMAPHFGIGQRALLVRTPQGNILWDCVSLIDDAMVAIIQGLGGLAAIAISHPHYYTTMVEWSRRFGGVPVHLHAADREWIMWPDPCVVLWEGDSKALAPGVTLVRAGGHYPGGAVLHWEAGAGGKGALLSGDLLQVMPDRRHLGFMRSYPNLIPLGAAALRGMAARLAPFRYDAIHGAFWDRVITQDGEAAVARSMERHIAWLERTDAG</sequence>
<gene>
    <name evidence="2" type="ORF">GXW71_03825</name>
</gene>
<dbReference type="InterPro" id="IPR001279">
    <property type="entry name" value="Metallo-B-lactamas"/>
</dbReference>
<comment type="caution">
    <text evidence="2">The sequence shown here is derived from an EMBL/GenBank/DDBJ whole genome shotgun (WGS) entry which is preliminary data.</text>
</comment>
<dbReference type="RefSeq" id="WP_211851064.1">
    <property type="nucleotide sequence ID" value="NZ_JAAGBB010000003.1"/>
</dbReference>
<dbReference type="Proteomes" id="UP001196870">
    <property type="component" value="Unassembled WGS sequence"/>
</dbReference>
<proteinExistence type="predicted"/>
<name>A0ABS5ET64_9PROT</name>
<dbReference type="PANTHER" id="PTHR36839:SF1">
    <property type="entry name" value="METALLO-BETA-LACTAMASE FAMILY PROTEIN (AFU_ORTHOLOGUE AFUA_5G12770)"/>
    <property type="match status" value="1"/>
</dbReference>
<dbReference type="SMART" id="SM00849">
    <property type="entry name" value="Lactamase_B"/>
    <property type="match status" value="1"/>
</dbReference>
<dbReference type="PANTHER" id="PTHR36839">
    <property type="entry name" value="METALLO-BETA-LACTAMASE FAMILY PROTEIN (AFU_ORTHOLOGUE AFUA_5G12770)"/>
    <property type="match status" value="1"/>
</dbReference>
<reference evidence="3" key="1">
    <citation type="journal article" date="2021" name="Syst. Appl. Microbiol.">
        <title>Roseomonas hellenica sp. nov., isolated from roots of wild-growing Alkanna tinctoria.</title>
        <authorList>
            <person name="Rat A."/>
            <person name="Naranjo H.D."/>
            <person name="Lebbe L."/>
            <person name="Cnockaert M."/>
            <person name="Krigas N."/>
            <person name="Grigoriadou K."/>
            <person name="Maloupa E."/>
            <person name="Willems A."/>
        </authorList>
    </citation>
    <scope>NUCLEOTIDE SEQUENCE [LARGE SCALE GENOMIC DNA]</scope>
    <source>
        <strain evidence="3">LMG 31523</strain>
    </source>
</reference>
<keyword evidence="3" id="KW-1185">Reference proteome</keyword>
<feature type="domain" description="Metallo-beta-lactamase" evidence="1">
    <location>
        <begin position="72"/>
        <end position="226"/>
    </location>
</feature>
<dbReference type="Gene3D" id="3.60.15.10">
    <property type="entry name" value="Ribonuclease Z/Hydroxyacylglutathione hydrolase-like"/>
    <property type="match status" value="1"/>
</dbReference>
<dbReference type="InterPro" id="IPR036866">
    <property type="entry name" value="RibonucZ/Hydroxyglut_hydro"/>
</dbReference>